<comment type="caution">
    <text evidence="3">The sequence shown here is derived from an EMBL/GenBank/DDBJ whole genome shotgun (WGS) entry which is preliminary data.</text>
</comment>
<keyword evidence="1" id="KW-0732">Signal</keyword>
<feature type="chain" id="PRO_5040383078" description="Neprosin PEP catalytic domain-containing protein" evidence="1">
    <location>
        <begin position="25"/>
        <end position="398"/>
    </location>
</feature>
<gene>
    <name evidence="3" type="ORF">HYALB_00006108</name>
</gene>
<protein>
    <recommendedName>
        <fullName evidence="2">Neprosin PEP catalytic domain-containing protein</fullName>
    </recommendedName>
</protein>
<dbReference type="Pfam" id="PF03080">
    <property type="entry name" value="Neprosin"/>
    <property type="match status" value="1"/>
</dbReference>
<evidence type="ECO:0000313" key="3">
    <source>
        <dbReference type="EMBL" id="CAG8983080.1"/>
    </source>
</evidence>
<feature type="domain" description="Neprosin PEP catalytic" evidence="2">
    <location>
        <begin position="129"/>
        <end position="395"/>
    </location>
</feature>
<dbReference type="InterPro" id="IPR004314">
    <property type="entry name" value="Neprosin"/>
</dbReference>
<dbReference type="OrthoDB" id="1858978at2759"/>
<feature type="signal peptide" evidence="1">
    <location>
        <begin position="1"/>
        <end position="24"/>
    </location>
</feature>
<reference evidence="3" key="1">
    <citation type="submission" date="2021-07" db="EMBL/GenBank/DDBJ databases">
        <authorList>
            <person name="Durling M."/>
        </authorList>
    </citation>
    <scope>NUCLEOTIDE SEQUENCE</scope>
</reference>
<dbReference type="AlphaFoldDB" id="A0A9N9M1Q0"/>
<evidence type="ECO:0000259" key="2">
    <source>
        <dbReference type="PROSITE" id="PS52045"/>
    </source>
</evidence>
<evidence type="ECO:0000313" key="4">
    <source>
        <dbReference type="Proteomes" id="UP000701801"/>
    </source>
</evidence>
<proteinExistence type="predicted"/>
<dbReference type="InterPro" id="IPR053168">
    <property type="entry name" value="Glutamic_endopeptidase"/>
</dbReference>
<dbReference type="EMBL" id="CAJVRM010000709">
    <property type="protein sequence ID" value="CAG8983080.1"/>
    <property type="molecule type" value="Genomic_DNA"/>
</dbReference>
<dbReference type="Proteomes" id="UP000701801">
    <property type="component" value="Unassembled WGS sequence"/>
</dbReference>
<dbReference type="PROSITE" id="PS52045">
    <property type="entry name" value="NEPROSIN_PEP_CD"/>
    <property type="match status" value="1"/>
</dbReference>
<dbReference type="PANTHER" id="PTHR31589">
    <property type="entry name" value="PROTEIN, PUTATIVE (DUF239)-RELATED-RELATED"/>
    <property type="match status" value="1"/>
</dbReference>
<accession>A0A9N9M1Q0</accession>
<sequence length="398" mass="43866">MPMSHLKEFCILMFFSTFFAVGVSKPISYSNSIQEQALRKRANLYVVETTFTDTQTIYWIPLESQGNIAQAPPDPAPRTASRPLAELEQPGADLGPPGTVPIPQVNLDHLSNTIIKSSPEFKNSKRQDSVSGSHWYVSSNQSVSNLGGSGIFSLFEAYTESSADFSLIQTAVTREDVSISWRGFPIPSTQTVEAGWINYKDQISQPHLFTYYTTNGYIGEGDNQGGWNTEHVGWVQVDRKIHPGSVFTPLSVNGGVQNDLRIEYALFHENWWLSVEDRWIGYYPGSLFSFPSSDAPGNTLAGGSSKMHFYGEVLNMEESLTTTDMGSGQWASTAYGHAGYIINMTYRNTNNVKMPFKGGDFTDSDITRYTHEADFMSDTDKGSYMYIGGPGAGGAVNG</sequence>
<name>A0A9N9M1Q0_9HELO</name>
<evidence type="ECO:0000256" key="1">
    <source>
        <dbReference type="SAM" id="SignalP"/>
    </source>
</evidence>
<keyword evidence="4" id="KW-1185">Reference proteome</keyword>
<organism evidence="3 4">
    <name type="scientific">Hymenoscyphus albidus</name>
    <dbReference type="NCBI Taxonomy" id="595503"/>
    <lineage>
        <taxon>Eukaryota</taxon>
        <taxon>Fungi</taxon>
        <taxon>Dikarya</taxon>
        <taxon>Ascomycota</taxon>
        <taxon>Pezizomycotina</taxon>
        <taxon>Leotiomycetes</taxon>
        <taxon>Helotiales</taxon>
        <taxon>Helotiaceae</taxon>
        <taxon>Hymenoscyphus</taxon>
    </lineage>
</organism>
<dbReference type="PANTHER" id="PTHR31589:SF223">
    <property type="entry name" value="PROTEIN, PUTATIVE (DUF239)-RELATED"/>
    <property type="match status" value="1"/>
</dbReference>